<keyword evidence="4" id="KW-0410">Iron transport</keyword>
<evidence type="ECO:0000313" key="16">
    <source>
        <dbReference type="EMBL" id="MDM7859412.1"/>
    </source>
</evidence>
<evidence type="ECO:0000256" key="3">
    <source>
        <dbReference type="ARBA" id="ARBA00022452"/>
    </source>
</evidence>
<dbReference type="InterPro" id="IPR037066">
    <property type="entry name" value="Plug_dom_sf"/>
</dbReference>
<name>A0ABT7SV35_9ALTE</name>
<feature type="signal peptide" evidence="13">
    <location>
        <begin position="1"/>
        <end position="24"/>
    </location>
</feature>
<dbReference type="PANTHER" id="PTHR32552:SF81">
    <property type="entry name" value="TONB-DEPENDENT OUTER MEMBRANE RECEPTOR"/>
    <property type="match status" value="1"/>
</dbReference>
<feature type="domain" description="TonB-dependent receptor plug" evidence="15">
    <location>
        <begin position="46"/>
        <end position="152"/>
    </location>
</feature>
<evidence type="ECO:0000256" key="11">
    <source>
        <dbReference type="PROSITE-ProRule" id="PRU01360"/>
    </source>
</evidence>
<dbReference type="PANTHER" id="PTHR32552">
    <property type="entry name" value="FERRICHROME IRON RECEPTOR-RELATED"/>
    <property type="match status" value="1"/>
</dbReference>
<evidence type="ECO:0000256" key="2">
    <source>
        <dbReference type="ARBA" id="ARBA00022448"/>
    </source>
</evidence>
<proteinExistence type="inferred from homology"/>
<keyword evidence="17" id="KW-1185">Reference proteome</keyword>
<keyword evidence="16" id="KW-0675">Receptor</keyword>
<dbReference type="PROSITE" id="PS52016">
    <property type="entry name" value="TONB_DEPENDENT_REC_3"/>
    <property type="match status" value="1"/>
</dbReference>
<keyword evidence="13" id="KW-0732">Signal</keyword>
<accession>A0ABT7SV35</accession>
<keyword evidence="6" id="KW-0408">Iron</keyword>
<dbReference type="Gene3D" id="2.40.170.20">
    <property type="entry name" value="TonB-dependent receptor, beta-barrel domain"/>
    <property type="match status" value="1"/>
</dbReference>
<protein>
    <submittedName>
        <fullName evidence="16">TonB-dependent receptor</fullName>
    </submittedName>
</protein>
<evidence type="ECO:0000259" key="14">
    <source>
        <dbReference type="Pfam" id="PF00593"/>
    </source>
</evidence>
<feature type="domain" description="TonB-dependent receptor-like beta-barrel" evidence="14">
    <location>
        <begin position="263"/>
        <end position="814"/>
    </location>
</feature>
<keyword evidence="7" id="KW-0406">Ion transport</keyword>
<evidence type="ECO:0000256" key="13">
    <source>
        <dbReference type="SAM" id="SignalP"/>
    </source>
</evidence>
<keyword evidence="8 12" id="KW-0798">TonB box</keyword>
<comment type="subcellular location">
    <subcellularLocation>
        <location evidence="1 11">Cell outer membrane</location>
        <topology evidence="1 11">Multi-pass membrane protein</topology>
    </subcellularLocation>
</comment>
<evidence type="ECO:0000256" key="6">
    <source>
        <dbReference type="ARBA" id="ARBA00023004"/>
    </source>
</evidence>
<keyword evidence="9 11" id="KW-0472">Membrane</keyword>
<evidence type="ECO:0000259" key="15">
    <source>
        <dbReference type="Pfam" id="PF07715"/>
    </source>
</evidence>
<dbReference type="InterPro" id="IPR039426">
    <property type="entry name" value="TonB-dep_rcpt-like"/>
</dbReference>
<evidence type="ECO:0000256" key="9">
    <source>
        <dbReference type="ARBA" id="ARBA00023136"/>
    </source>
</evidence>
<evidence type="ECO:0000256" key="1">
    <source>
        <dbReference type="ARBA" id="ARBA00004571"/>
    </source>
</evidence>
<evidence type="ECO:0000256" key="10">
    <source>
        <dbReference type="ARBA" id="ARBA00023237"/>
    </source>
</evidence>
<dbReference type="InterPro" id="IPR012910">
    <property type="entry name" value="Plug_dom"/>
</dbReference>
<evidence type="ECO:0000256" key="8">
    <source>
        <dbReference type="ARBA" id="ARBA00023077"/>
    </source>
</evidence>
<keyword evidence="10 11" id="KW-0998">Cell outer membrane</keyword>
<comment type="similarity">
    <text evidence="11 12">Belongs to the TonB-dependent receptor family.</text>
</comment>
<dbReference type="EMBL" id="JAUCBP010000002">
    <property type="protein sequence ID" value="MDM7859412.1"/>
    <property type="molecule type" value="Genomic_DNA"/>
</dbReference>
<dbReference type="InterPro" id="IPR036942">
    <property type="entry name" value="Beta-barrel_TonB_sf"/>
</dbReference>
<reference evidence="16 17" key="1">
    <citation type="submission" date="2023-06" db="EMBL/GenBank/DDBJ databases">
        <title>Alteromonas sp. ASW11-36 isolated from intertidal sand.</title>
        <authorList>
            <person name="Li Y."/>
        </authorList>
    </citation>
    <scope>NUCLEOTIDE SEQUENCE [LARGE SCALE GENOMIC DNA]</scope>
    <source>
        <strain evidence="16 17">ASW11-36</strain>
    </source>
</reference>
<dbReference type="InterPro" id="IPR000531">
    <property type="entry name" value="Beta-barrel_TonB"/>
</dbReference>
<evidence type="ECO:0000313" key="17">
    <source>
        <dbReference type="Proteomes" id="UP001234343"/>
    </source>
</evidence>
<sequence length="849" mass="93416">MKYSNASWLLPVISFGCLPCVVIAQDGISKIEVVEVTAQKRSQSITDIPMAISTFDNQQLESLGVQDTTDLAKVVPGLNFSNTAFGPPVYTLRGVGFNESSAQATSTVGIYIDEISLPFPIMTQAANLDLARVEIMKGPQGTLFGQNATAGAINYIAAKPAANYEAGIVATVGNFETVSMEGFITGPINSVVNARAALRTIYAGRGWQQSVSRDDELGQQDRLAARVSFDWQASDVTDVLFSMNYHRDDSDTLAPQAIDYIAARAGNAINGSFDVFGPILDARVNPQFFPGNSDDIRAADWTADREPALAHRMYSLTVNAQHRYSDEVTLVALTGMHRFEDNGSEYERGGAAGVTAGFIRNLTGGSLDTVFDGLYRDFYEGHLHGDYATVPDSEYVTSDYVFQHGEIKSFSQELRLTKVTDEVVWIAGLFYSDSTVDYRTTQDWGLATNVNILPTSGFGFNQLRNVIVQDTTTKAVFANIDWSFSETLSYSLGLRYSKDEAKYDGCTEDIDGAGLALFNQFFFSGNDSGGVTNGCVTVIDFGEPTQSVGNIEDTLKDNSLSWRLAANYQSSPNSMMYASYSRGFKAGSYPSLAAIVANQLDPVVQEQLDAYEIGLKTSIADNTAQLNVSAFYYDYKDKQLLTKKVIPVFRTAFTLGNIDESKVRGIEFDLQWYPSDNLFVKAAASFLDSEVTRGDGFNQLGQSLNLAGSPLPFTSDYQLNTLLRYNWNINSELGAYVSVDGAFSSEFSADFRSNATMTNQVADFIGSPVEVIIPPEPYEYDQRFTQPDYFIANARLGIEDLNRGWHVFLWARNLTDEYYFSSVVKNNEMVAAYPGMTRTFGVTFVMTFD</sequence>
<evidence type="ECO:0000256" key="5">
    <source>
        <dbReference type="ARBA" id="ARBA00022692"/>
    </source>
</evidence>
<keyword evidence="5 11" id="KW-0812">Transmembrane</keyword>
<comment type="caution">
    <text evidence="16">The sequence shown here is derived from an EMBL/GenBank/DDBJ whole genome shotgun (WGS) entry which is preliminary data.</text>
</comment>
<dbReference type="Proteomes" id="UP001234343">
    <property type="component" value="Unassembled WGS sequence"/>
</dbReference>
<evidence type="ECO:0000256" key="7">
    <source>
        <dbReference type="ARBA" id="ARBA00023065"/>
    </source>
</evidence>
<evidence type="ECO:0000256" key="4">
    <source>
        <dbReference type="ARBA" id="ARBA00022496"/>
    </source>
</evidence>
<dbReference type="RefSeq" id="WP_289363429.1">
    <property type="nucleotide sequence ID" value="NZ_JAUCBP010000002.1"/>
</dbReference>
<evidence type="ECO:0000256" key="12">
    <source>
        <dbReference type="RuleBase" id="RU003357"/>
    </source>
</evidence>
<dbReference type="Pfam" id="PF07715">
    <property type="entry name" value="Plug"/>
    <property type="match status" value="1"/>
</dbReference>
<dbReference type="SUPFAM" id="SSF56935">
    <property type="entry name" value="Porins"/>
    <property type="match status" value="1"/>
</dbReference>
<feature type="chain" id="PRO_5046196979" evidence="13">
    <location>
        <begin position="25"/>
        <end position="849"/>
    </location>
</feature>
<keyword evidence="2 11" id="KW-0813">Transport</keyword>
<dbReference type="Gene3D" id="2.170.130.10">
    <property type="entry name" value="TonB-dependent receptor, plug domain"/>
    <property type="match status" value="1"/>
</dbReference>
<keyword evidence="3 11" id="KW-1134">Transmembrane beta strand</keyword>
<dbReference type="Pfam" id="PF00593">
    <property type="entry name" value="TonB_dep_Rec_b-barrel"/>
    <property type="match status" value="1"/>
</dbReference>
<dbReference type="PROSITE" id="PS51257">
    <property type="entry name" value="PROKAR_LIPOPROTEIN"/>
    <property type="match status" value="1"/>
</dbReference>
<gene>
    <name evidence="16" type="ORF">QTP81_02185</name>
</gene>
<organism evidence="16 17">
    <name type="scientific">Alteromonas arenosi</name>
    <dbReference type="NCBI Taxonomy" id="3055817"/>
    <lineage>
        <taxon>Bacteria</taxon>
        <taxon>Pseudomonadati</taxon>
        <taxon>Pseudomonadota</taxon>
        <taxon>Gammaproteobacteria</taxon>
        <taxon>Alteromonadales</taxon>
        <taxon>Alteromonadaceae</taxon>
        <taxon>Alteromonas/Salinimonas group</taxon>
        <taxon>Alteromonas</taxon>
    </lineage>
</organism>